<dbReference type="PROSITE" id="PS50977">
    <property type="entry name" value="HTH_TETR_2"/>
    <property type="match status" value="1"/>
</dbReference>
<evidence type="ECO:0000256" key="4">
    <source>
        <dbReference type="PROSITE-ProRule" id="PRU00335"/>
    </source>
</evidence>
<comment type="caution">
    <text evidence="6">The sequence shown here is derived from an EMBL/GenBank/DDBJ whole genome shotgun (WGS) entry which is preliminary data.</text>
</comment>
<name>A0A7K1UIP5_9MICC</name>
<evidence type="ECO:0000256" key="1">
    <source>
        <dbReference type="ARBA" id="ARBA00023015"/>
    </source>
</evidence>
<dbReference type="EMBL" id="WRPM01000057">
    <property type="protein sequence ID" value="MVT26274.1"/>
    <property type="molecule type" value="Genomic_DNA"/>
</dbReference>
<accession>A0A7K1UIP5</accession>
<dbReference type="SUPFAM" id="SSF46689">
    <property type="entry name" value="Homeodomain-like"/>
    <property type="match status" value="1"/>
</dbReference>
<dbReference type="PRINTS" id="PR00455">
    <property type="entry name" value="HTHTETR"/>
</dbReference>
<dbReference type="RefSeq" id="WP_157323066.1">
    <property type="nucleotide sequence ID" value="NZ_BMFX01000033.1"/>
</dbReference>
<protein>
    <submittedName>
        <fullName evidence="6">TetR family transcriptional regulator</fullName>
    </submittedName>
</protein>
<dbReference type="GO" id="GO:0003700">
    <property type="term" value="F:DNA-binding transcription factor activity"/>
    <property type="evidence" value="ECO:0007669"/>
    <property type="project" value="TreeGrafter"/>
</dbReference>
<feature type="DNA-binding region" description="H-T-H motif" evidence="4">
    <location>
        <begin position="32"/>
        <end position="51"/>
    </location>
</feature>
<gene>
    <name evidence="6" type="ORF">GNZ21_07880</name>
</gene>
<evidence type="ECO:0000313" key="7">
    <source>
        <dbReference type="Proteomes" id="UP000460157"/>
    </source>
</evidence>
<dbReference type="InterPro" id="IPR009057">
    <property type="entry name" value="Homeodomain-like_sf"/>
</dbReference>
<evidence type="ECO:0000259" key="5">
    <source>
        <dbReference type="PROSITE" id="PS50977"/>
    </source>
</evidence>
<dbReference type="SUPFAM" id="SSF48498">
    <property type="entry name" value="Tetracyclin repressor-like, C-terminal domain"/>
    <property type="match status" value="1"/>
</dbReference>
<dbReference type="InterPro" id="IPR025996">
    <property type="entry name" value="MT1864/Rv1816-like_C"/>
</dbReference>
<dbReference type="Proteomes" id="UP000460157">
    <property type="component" value="Unassembled WGS sequence"/>
</dbReference>
<dbReference type="Pfam" id="PF00440">
    <property type="entry name" value="TetR_N"/>
    <property type="match status" value="1"/>
</dbReference>
<keyword evidence="2 4" id="KW-0238">DNA-binding</keyword>
<dbReference type="Pfam" id="PF13305">
    <property type="entry name" value="TetR_C_33"/>
    <property type="match status" value="1"/>
</dbReference>
<keyword evidence="3" id="KW-0804">Transcription</keyword>
<dbReference type="InterPro" id="IPR001647">
    <property type="entry name" value="HTH_TetR"/>
</dbReference>
<sequence length="197" mass="21171">MARPRTHDENLRQKLLEAASSAIVSQGEQSLSLRALAAEAGTTTSAVYSLFGDKEALISAVAEEGFRRFAQVLEEAPGTEDPWADLLALGVAYREYALAEPHFYRVMFSRPHPSAEAPENTTFGVLRNAIQRAAGLDLEAAQPEALRLWALTHGLVSLELNGLIPGSAAERKQGYIAALRASAGAFSEHSRSGQVPD</sequence>
<dbReference type="GO" id="GO:0000976">
    <property type="term" value="F:transcription cis-regulatory region binding"/>
    <property type="evidence" value="ECO:0007669"/>
    <property type="project" value="TreeGrafter"/>
</dbReference>
<evidence type="ECO:0000313" key="6">
    <source>
        <dbReference type="EMBL" id="MVT26274.1"/>
    </source>
</evidence>
<dbReference type="PANTHER" id="PTHR30055">
    <property type="entry name" value="HTH-TYPE TRANSCRIPTIONAL REGULATOR RUTR"/>
    <property type="match status" value="1"/>
</dbReference>
<dbReference type="AlphaFoldDB" id="A0A7K1UIP5"/>
<dbReference type="OrthoDB" id="4709966at2"/>
<feature type="domain" description="HTH tetR-type" evidence="5">
    <location>
        <begin position="9"/>
        <end position="69"/>
    </location>
</feature>
<reference evidence="6 7" key="1">
    <citation type="submission" date="2019-12" db="EMBL/GenBank/DDBJ databases">
        <title>Nesterenkonia muleiensis sp. nov., a novel actinobacterium isolated from sap of Populus euphratica.</title>
        <authorList>
            <person name="Wang R."/>
        </authorList>
    </citation>
    <scope>NUCLEOTIDE SEQUENCE [LARGE SCALE GENOMIC DNA]</scope>
    <source>
        <strain evidence="6 7">F10</strain>
    </source>
</reference>
<dbReference type="InterPro" id="IPR050109">
    <property type="entry name" value="HTH-type_TetR-like_transc_reg"/>
</dbReference>
<evidence type="ECO:0000256" key="2">
    <source>
        <dbReference type="ARBA" id="ARBA00023125"/>
    </source>
</evidence>
<evidence type="ECO:0000256" key="3">
    <source>
        <dbReference type="ARBA" id="ARBA00023163"/>
    </source>
</evidence>
<dbReference type="Gene3D" id="1.10.357.10">
    <property type="entry name" value="Tetracycline Repressor, domain 2"/>
    <property type="match status" value="1"/>
</dbReference>
<keyword evidence="1" id="KW-0805">Transcription regulation</keyword>
<keyword evidence="7" id="KW-1185">Reference proteome</keyword>
<dbReference type="PANTHER" id="PTHR30055:SF209">
    <property type="entry name" value="POSSIBLE TRANSCRIPTIONAL REGULATORY PROTEIN (PROBABLY TETR-FAMILY)"/>
    <property type="match status" value="1"/>
</dbReference>
<organism evidence="6 7">
    <name type="scientific">Nesterenkonia alkaliphila</name>
    <dbReference type="NCBI Taxonomy" id="1463631"/>
    <lineage>
        <taxon>Bacteria</taxon>
        <taxon>Bacillati</taxon>
        <taxon>Actinomycetota</taxon>
        <taxon>Actinomycetes</taxon>
        <taxon>Micrococcales</taxon>
        <taxon>Micrococcaceae</taxon>
        <taxon>Nesterenkonia</taxon>
    </lineage>
</organism>
<dbReference type="InterPro" id="IPR036271">
    <property type="entry name" value="Tet_transcr_reg_TetR-rel_C_sf"/>
</dbReference>
<proteinExistence type="predicted"/>